<evidence type="ECO:0000256" key="1">
    <source>
        <dbReference type="SAM" id="Coils"/>
    </source>
</evidence>
<keyword evidence="3" id="KW-0131">Cell cycle</keyword>
<feature type="compositionally biased region" description="Low complexity" evidence="2">
    <location>
        <begin position="244"/>
        <end position="255"/>
    </location>
</feature>
<dbReference type="Gene3D" id="6.10.250.660">
    <property type="match status" value="1"/>
</dbReference>
<dbReference type="RefSeq" id="WP_344279879.1">
    <property type="nucleotide sequence ID" value="NZ_BAAAHV010000017.1"/>
</dbReference>
<feature type="compositionally biased region" description="Polar residues" evidence="2">
    <location>
        <begin position="386"/>
        <end position="396"/>
    </location>
</feature>
<evidence type="ECO:0000313" key="4">
    <source>
        <dbReference type="Proteomes" id="UP001597542"/>
    </source>
</evidence>
<sequence>MVPERDNGLLPLRREYTEAWRGFDRTEVRQYLDHLEAQLHRLITDRDAAATQVATLSRELEAARGEVSKLQSRVEELLKPPERLEDLDERMQRTVSLAHARADEITKRAQVAAEKHWASSTEASTKLRERYHRLVEELDKQAEALHSEHEAALKETRAEVQRLTVEAAQRRELLDNEAERKRRKIERDFDSKITAERTAHEKMITDQRTASKNQAERRIAEATAEATRRVEEATAEAKRRLDEATTQAAQRTTAATRKVERLAEIREQARKNLAMADEVLGRSEGLLTALPSESVLPAASKLVGGDDPAKPDPSPAPVESKAAQSPSPSPKPKAENGSAAKTPAGNGSTANGGAAKGGSANGGSTESAAGNGAKTGNGATGNGAKSQPQTAGKPSS</sequence>
<keyword evidence="4" id="KW-1185">Reference proteome</keyword>
<evidence type="ECO:0000256" key="2">
    <source>
        <dbReference type="SAM" id="MobiDB-lite"/>
    </source>
</evidence>
<feature type="compositionally biased region" description="Low complexity" evidence="2">
    <location>
        <begin position="344"/>
        <end position="353"/>
    </location>
</feature>
<evidence type="ECO:0000313" key="3">
    <source>
        <dbReference type="EMBL" id="MFD2478986.1"/>
    </source>
</evidence>
<dbReference type="Proteomes" id="UP001597542">
    <property type="component" value="Unassembled WGS sequence"/>
</dbReference>
<feature type="compositionally biased region" description="Low complexity" evidence="2">
    <location>
        <begin position="362"/>
        <end position="372"/>
    </location>
</feature>
<comment type="caution">
    <text evidence="3">The sequence shown here is derived from an EMBL/GenBank/DDBJ whole genome shotgun (WGS) entry which is preliminary data.</text>
</comment>
<feature type="coiled-coil region" evidence="1">
    <location>
        <begin position="128"/>
        <end position="173"/>
    </location>
</feature>
<name>A0ABW5HPT9_9PSEU</name>
<accession>A0ABW5HPT9</accession>
<gene>
    <name evidence="3" type="ORF">ACFSUT_01765</name>
</gene>
<feature type="region of interest" description="Disordered" evidence="2">
    <location>
        <begin position="204"/>
        <end position="255"/>
    </location>
</feature>
<dbReference type="GO" id="GO:0051301">
    <property type="term" value="P:cell division"/>
    <property type="evidence" value="ECO:0007669"/>
    <property type="project" value="UniProtKB-KW"/>
</dbReference>
<proteinExistence type="predicted"/>
<reference evidence="4" key="1">
    <citation type="journal article" date="2019" name="Int. J. Syst. Evol. Microbiol.">
        <title>The Global Catalogue of Microorganisms (GCM) 10K type strain sequencing project: providing services to taxonomists for standard genome sequencing and annotation.</title>
        <authorList>
            <consortium name="The Broad Institute Genomics Platform"/>
            <consortium name="The Broad Institute Genome Sequencing Center for Infectious Disease"/>
            <person name="Wu L."/>
            <person name="Ma J."/>
        </authorList>
    </citation>
    <scope>NUCLEOTIDE SEQUENCE [LARGE SCALE GENOMIC DNA]</scope>
    <source>
        <strain evidence="4">CGMCC 4.7638</strain>
    </source>
</reference>
<organism evidence="3 4">
    <name type="scientific">Amycolatopsis albidoflavus</name>
    <dbReference type="NCBI Taxonomy" id="102226"/>
    <lineage>
        <taxon>Bacteria</taxon>
        <taxon>Bacillati</taxon>
        <taxon>Actinomycetota</taxon>
        <taxon>Actinomycetes</taxon>
        <taxon>Pseudonocardiales</taxon>
        <taxon>Pseudonocardiaceae</taxon>
        <taxon>Amycolatopsis</taxon>
    </lineage>
</organism>
<feature type="coiled-coil region" evidence="1">
    <location>
        <begin position="32"/>
        <end position="73"/>
    </location>
</feature>
<dbReference type="EMBL" id="JBHUKQ010000002">
    <property type="protein sequence ID" value="MFD2478986.1"/>
    <property type="molecule type" value="Genomic_DNA"/>
</dbReference>
<keyword evidence="1" id="KW-0175">Coiled coil</keyword>
<feature type="compositionally biased region" description="Basic and acidic residues" evidence="2">
    <location>
        <begin position="214"/>
        <end position="243"/>
    </location>
</feature>
<protein>
    <submittedName>
        <fullName evidence="3">Cell division protein DivIVA</fullName>
    </submittedName>
</protein>
<keyword evidence="3" id="KW-0132">Cell division</keyword>
<feature type="region of interest" description="Disordered" evidence="2">
    <location>
        <begin position="299"/>
        <end position="396"/>
    </location>
</feature>